<dbReference type="RefSeq" id="WP_183591439.1">
    <property type="nucleotide sequence ID" value="NZ_JACHWR010000001.1"/>
</dbReference>
<keyword evidence="3" id="KW-1185">Reference proteome</keyword>
<name>A0A7W4Z167_9ACTN</name>
<sequence length="299" mass="31131">MRIDLHTHSRASDGTDTPTELVHAAARAGLDVLAITDHDTAEGWAAAAAAADDVGLTLVPGMEISTRHHGRSVHLLAYLPDPAYPPLAAELQKVLHGRAERVPTMVERLNGLGIDITQDDVRRASAGAVASGRPHVADALVTLGVVVDRTEAFDRYLGWGRPAHVDRYAAPLETTIRAVAGAGGVSVIAHPWGRGGLGRPDEATLAELQAVGLAGIEVDHQDHDPATRGRLRAMARDLGLVATGSSDYHGIGKADHDLGCNTTHPAELERLLALAADASARSGRATPTVVTAGRATGTA</sequence>
<dbReference type="PANTHER" id="PTHR42924">
    <property type="entry name" value="EXONUCLEASE"/>
    <property type="match status" value="1"/>
</dbReference>
<dbReference type="SUPFAM" id="SSF89550">
    <property type="entry name" value="PHP domain-like"/>
    <property type="match status" value="1"/>
</dbReference>
<evidence type="ECO:0000313" key="2">
    <source>
        <dbReference type="EMBL" id="MBB3041551.1"/>
    </source>
</evidence>
<proteinExistence type="predicted"/>
<dbReference type="PANTHER" id="PTHR42924:SF3">
    <property type="entry name" value="POLYMERASE_HISTIDINOL PHOSPHATASE N-TERMINAL DOMAIN-CONTAINING PROTEIN"/>
    <property type="match status" value="1"/>
</dbReference>
<dbReference type="Pfam" id="PF02811">
    <property type="entry name" value="PHP"/>
    <property type="match status" value="1"/>
</dbReference>
<dbReference type="Gene3D" id="1.10.150.650">
    <property type="match status" value="1"/>
</dbReference>
<reference evidence="2 3" key="1">
    <citation type="submission" date="2020-08" db="EMBL/GenBank/DDBJ databases">
        <title>Sequencing the genomes of 1000 actinobacteria strains.</title>
        <authorList>
            <person name="Klenk H.-P."/>
        </authorList>
    </citation>
    <scope>NUCLEOTIDE SEQUENCE [LARGE SCALE GENOMIC DNA]</scope>
    <source>
        <strain evidence="2 3">DSM 105498</strain>
    </source>
</reference>
<dbReference type="Gene3D" id="3.20.20.140">
    <property type="entry name" value="Metal-dependent hydrolases"/>
    <property type="match status" value="1"/>
</dbReference>
<evidence type="ECO:0000259" key="1">
    <source>
        <dbReference type="SMART" id="SM00481"/>
    </source>
</evidence>
<dbReference type="CDD" id="cd07438">
    <property type="entry name" value="PHP_HisPPase_AMP"/>
    <property type="match status" value="1"/>
</dbReference>
<dbReference type="AlphaFoldDB" id="A0A7W4Z167"/>
<dbReference type="SMART" id="SM00481">
    <property type="entry name" value="POLIIIAc"/>
    <property type="match status" value="1"/>
</dbReference>
<dbReference type="GO" id="GO:0035312">
    <property type="term" value="F:5'-3' DNA exonuclease activity"/>
    <property type="evidence" value="ECO:0007669"/>
    <property type="project" value="TreeGrafter"/>
</dbReference>
<evidence type="ECO:0000313" key="3">
    <source>
        <dbReference type="Proteomes" id="UP000589626"/>
    </source>
</evidence>
<gene>
    <name evidence="2" type="ORF">FHU40_001352</name>
</gene>
<dbReference type="InterPro" id="IPR016195">
    <property type="entry name" value="Pol/histidinol_Pase-like"/>
</dbReference>
<organism evidence="2 3">
    <name type="scientific">Nocardioides soli</name>
    <dbReference type="NCBI Taxonomy" id="1036020"/>
    <lineage>
        <taxon>Bacteria</taxon>
        <taxon>Bacillati</taxon>
        <taxon>Actinomycetota</taxon>
        <taxon>Actinomycetes</taxon>
        <taxon>Propionibacteriales</taxon>
        <taxon>Nocardioidaceae</taxon>
        <taxon>Nocardioides</taxon>
    </lineage>
</organism>
<dbReference type="InterPro" id="IPR052018">
    <property type="entry name" value="PHP_domain"/>
</dbReference>
<dbReference type="EMBL" id="JACHWR010000001">
    <property type="protein sequence ID" value="MBB3041551.1"/>
    <property type="molecule type" value="Genomic_DNA"/>
</dbReference>
<feature type="domain" description="Polymerase/histidinol phosphatase N-terminal" evidence="1">
    <location>
        <begin position="3"/>
        <end position="68"/>
    </location>
</feature>
<comment type="caution">
    <text evidence="2">The sequence shown here is derived from an EMBL/GenBank/DDBJ whole genome shotgun (WGS) entry which is preliminary data.</text>
</comment>
<dbReference type="InterPro" id="IPR004013">
    <property type="entry name" value="PHP_dom"/>
</dbReference>
<dbReference type="GO" id="GO:0004534">
    <property type="term" value="F:5'-3' RNA exonuclease activity"/>
    <property type="evidence" value="ECO:0007669"/>
    <property type="project" value="TreeGrafter"/>
</dbReference>
<accession>A0A7W4Z167</accession>
<protein>
    <recommendedName>
        <fullName evidence="1">Polymerase/histidinol phosphatase N-terminal domain-containing protein</fullName>
    </recommendedName>
</protein>
<dbReference type="InterPro" id="IPR003141">
    <property type="entry name" value="Pol/His_phosphatase_N"/>
</dbReference>
<dbReference type="Proteomes" id="UP000589626">
    <property type="component" value="Unassembled WGS sequence"/>
</dbReference>